<proteinExistence type="predicted"/>
<dbReference type="SUPFAM" id="SSF54928">
    <property type="entry name" value="RNA-binding domain, RBD"/>
    <property type="match status" value="1"/>
</dbReference>
<dbReference type="AlphaFoldDB" id="A0A816WM81"/>
<evidence type="ECO:0000256" key="1">
    <source>
        <dbReference type="ARBA" id="ARBA00022884"/>
    </source>
</evidence>
<feature type="compositionally biased region" description="Polar residues" evidence="4">
    <location>
        <begin position="120"/>
        <end position="130"/>
    </location>
</feature>
<dbReference type="PROSITE" id="PS50102">
    <property type="entry name" value="RRM"/>
    <property type="match status" value="1"/>
</dbReference>
<feature type="domain" description="RRM" evidence="5">
    <location>
        <begin position="7"/>
        <end position="112"/>
    </location>
</feature>
<dbReference type="Proteomes" id="UP001295469">
    <property type="component" value="Chromosome A02"/>
</dbReference>
<name>A0A816WM81_BRANA</name>
<sequence length="351" mass="39884">MTMDDNNSVYVGGLPYDITEEALRRVFSPYGTVHDIKVNFISSPSLLLLQVPKFRFLICLDENVQIVNDQSVRGKCYGFVTFSNRRSADDAIQDMDGNIIGGRVVRVNEVTTRFGGRLSSGAQGRFQPQSPDERSDFSWERDRYRERDRSQERGRDRYEHSRGFERRSDHGMVDRNGYKERGFEGEEGGDWRGDSGRGVNGNSDHEGRSQETKREDSSMLDGGRGREGKDHISNSNGDHSFQVKGDIEALIKTRDLLHDEVLVMEGRLRAKEDLCAELQQKFETLEDLLNGEKKLTSQRRKELAKLHKSYSRVRECSDNVKDCEQELQSLVNSVAREGVVGADEGLENGYA</sequence>
<dbReference type="SMART" id="SM00360">
    <property type="entry name" value="RRM"/>
    <property type="match status" value="1"/>
</dbReference>
<evidence type="ECO:0000256" key="3">
    <source>
        <dbReference type="SAM" id="Coils"/>
    </source>
</evidence>
<dbReference type="EMBL" id="HG994356">
    <property type="protein sequence ID" value="CAF2136768.1"/>
    <property type="molecule type" value="Genomic_DNA"/>
</dbReference>
<dbReference type="PANTHER" id="PTHR48024:SF56">
    <property type="entry name" value="HETEROGENEOUS NUCLEAR RIBONUCLEOPROTEIN A0"/>
    <property type="match status" value="1"/>
</dbReference>
<evidence type="ECO:0000259" key="5">
    <source>
        <dbReference type="PROSITE" id="PS50102"/>
    </source>
</evidence>
<feature type="coiled-coil region" evidence="3">
    <location>
        <begin position="268"/>
        <end position="333"/>
    </location>
</feature>
<evidence type="ECO:0000256" key="4">
    <source>
        <dbReference type="SAM" id="MobiDB-lite"/>
    </source>
</evidence>
<dbReference type="InterPro" id="IPR000504">
    <property type="entry name" value="RRM_dom"/>
</dbReference>
<keyword evidence="1 2" id="KW-0694">RNA-binding</keyword>
<evidence type="ECO:0000313" key="6">
    <source>
        <dbReference type="EMBL" id="CAF2136768.1"/>
    </source>
</evidence>
<dbReference type="Gene3D" id="3.30.70.330">
    <property type="match status" value="1"/>
</dbReference>
<dbReference type="PANTHER" id="PTHR48024">
    <property type="entry name" value="GEO13361P1-RELATED"/>
    <property type="match status" value="1"/>
</dbReference>
<accession>A0A816WM81</accession>
<dbReference type="InterPro" id="IPR050886">
    <property type="entry name" value="RNA-binding_reg"/>
</dbReference>
<protein>
    <submittedName>
        <fullName evidence="6">(rape) hypothetical protein</fullName>
    </submittedName>
</protein>
<organism evidence="6">
    <name type="scientific">Brassica napus</name>
    <name type="common">Rape</name>
    <dbReference type="NCBI Taxonomy" id="3708"/>
    <lineage>
        <taxon>Eukaryota</taxon>
        <taxon>Viridiplantae</taxon>
        <taxon>Streptophyta</taxon>
        <taxon>Embryophyta</taxon>
        <taxon>Tracheophyta</taxon>
        <taxon>Spermatophyta</taxon>
        <taxon>Magnoliopsida</taxon>
        <taxon>eudicotyledons</taxon>
        <taxon>Gunneridae</taxon>
        <taxon>Pentapetalae</taxon>
        <taxon>rosids</taxon>
        <taxon>malvids</taxon>
        <taxon>Brassicales</taxon>
        <taxon>Brassicaceae</taxon>
        <taxon>Brassiceae</taxon>
        <taxon>Brassica</taxon>
    </lineage>
</organism>
<dbReference type="GO" id="GO:0003723">
    <property type="term" value="F:RNA binding"/>
    <property type="evidence" value="ECO:0007669"/>
    <property type="project" value="UniProtKB-UniRule"/>
</dbReference>
<feature type="compositionally biased region" description="Basic and acidic residues" evidence="4">
    <location>
        <begin position="131"/>
        <end position="195"/>
    </location>
</feature>
<dbReference type="InterPro" id="IPR035979">
    <property type="entry name" value="RBD_domain_sf"/>
</dbReference>
<feature type="region of interest" description="Disordered" evidence="4">
    <location>
        <begin position="116"/>
        <end position="240"/>
    </location>
</feature>
<dbReference type="CDD" id="cd00590">
    <property type="entry name" value="RRM_SF"/>
    <property type="match status" value="1"/>
</dbReference>
<reference evidence="6" key="1">
    <citation type="submission" date="2021-01" db="EMBL/GenBank/DDBJ databases">
        <authorList>
            <consortium name="Genoscope - CEA"/>
            <person name="William W."/>
        </authorList>
    </citation>
    <scope>NUCLEOTIDE SEQUENCE</scope>
</reference>
<dbReference type="InterPro" id="IPR012677">
    <property type="entry name" value="Nucleotide-bd_a/b_plait_sf"/>
</dbReference>
<evidence type="ECO:0000256" key="2">
    <source>
        <dbReference type="PROSITE-ProRule" id="PRU00176"/>
    </source>
</evidence>
<gene>
    <name evidence="6" type="ORF">DARMORV10_A02P05930.1</name>
</gene>
<feature type="compositionally biased region" description="Basic and acidic residues" evidence="4">
    <location>
        <begin position="203"/>
        <end position="232"/>
    </location>
</feature>
<keyword evidence="3" id="KW-0175">Coiled coil</keyword>
<dbReference type="Pfam" id="PF00076">
    <property type="entry name" value="RRM_1"/>
    <property type="match status" value="2"/>
</dbReference>